<dbReference type="InterPro" id="IPR017850">
    <property type="entry name" value="Alkaline_phosphatase_core_sf"/>
</dbReference>
<dbReference type="PANTHER" id="PTHR43751">
    <property type="entry name" value="SULFATASE"/>
    <property type="match status" value="1"/>
</dbReference>
<dbReference type="EC" id="3.1.6.8" evidence="5"/>
<dbReference type="OrthoDB" id="976866at2"/>
<dbReference type="Gene3D" id="3.30.1120.10">
    <property type="match status" value="1"/>
</dbReference>
<organism evidence="5 6">
    <name type="scientific">Adhaeribacter pallidiroseus</name>
    <dbReference type="NCBI Taxonomy" id="2072847"/>
    <lineage>
        <taxon>Bacteria</taxon>
        <taxon>Pseudomonadati</taxon>
        <taxon>Bacteroidota</taxon>
        <taxon>Cytophagia</taxon>
        <taxon>Cytophagales</taxon>
        <taxon>Hymenobacteraceae</taxon>
        <taxon>Adhaeribacter</taxon>
    </lineage>
</organism>
<comment type="similarity">
    <text evidence="1">Belongs to the sulfatase family.</text>
</comment>
<keyword evidence="2 5" id="KW-0378">Hydrolase</keyword>
<evidence type="ECO:0000313" key="5">
    <source>
        <dbReference type="EMBL" id="RDC61694.1"/>
    </source>
</evidence>
<evidence type="ECO:0000256" key="3">
    <source>
        <dbReference type="SAM" id="SignalP"/>
    </source>
</evidence>
<gene>
    <name evidence="5" type="primary">arsA</name>
    <name evidence="5" type="ORF">AHMF7616_00274</name>
</gene>
<dbReference type="EMBL" id="QASA01000001">
    <property type="protein sequence ID" value="RDC61694.1"/>
    <property type="molecule type" value="Genomic_DNA"/>
</dbReference>
<evidence type="ECO:0000313" key="6">
    <source>
        <dbReference type="Proteomes" id="UP000253919"/>
    </source>
</evidence>
<dbReference type="Gene3D" id="3.40.720.10">
    <property type="entry name" value="Alkaline Phosphatase, subunit A"/>
    <property type="match status" value="1"/>
</dbReference>
<evidence type="ECO:0000259" key="4">
    <source>
        <dbReference type="Pfam" id="PF00884"/>
    </source>
</evidence>
<dbReference type="Proteomes" id="UP000253919">
    <property type="component" value="Unassembled WGS sequence"/>
</dbReference>
<dbReference type="GO" id="GO:0004098">
    <property type="term" value="F:cerebroside-sulfatase activity"/>
    <property type="evidence" value="ECO:0007669"/>
    <property type="project" value="UniProtKB-EC"/>
</dbReference>
<sequence>MKIKLTSFLLFFLTSLLSWGQTPPKPNIILIYTDDLGYGDLSSYGATKIKTPNIDRIAREGLRFTNAHATSATCTPSRYSLLTGEYAWRKPGTGIAAGNASLIIDPQQLTLPDVLQKANYKTAVVGKWHLGLGPESGPDWNGEIKPGPLELGFNYAYILPATADRVPCVYVENHRIVNLNPKDPIQVSYTDPIGKEPTGKDNPELLKLKPSHGHNQAIVNGVSRIGYMAGGKAAQWIDEDMADVLTKKAVGFITENKAAPFFLYFATHDIHVPRVPHSRFVGKSGLGLRGDALLQLDWSTGEILKILDELNLTQNTLVIFTSDNGPVLDDGYVDEAVEKLNNHQPAGPLRGGKYSAFEAGTRVPLLVRWPGQVQPGVSEALVSQVDFLKSFAALVGQPVTEEQAPDSFNQLDALLGKNKLGRKYLIEQSLNNTLCLIQGNWKYIEPSDGPKINKNTQTELGNDPTPQLYNLQPDIGEKKNLAATNPAKLKELATLLNLIKRKTELLILSYKLKKYKI</sequence>
<feature type="domain" description="Sulfatase N-terminal" evidence="4">
    <location>
        <begin position="26"/>
        <end position="396"/>
    </location>
</feature>
<dbReference type="PANTHER" id="PTHR43751:SF6">
    <property type="entry name" value="N-ACETYLGALACTOSAMINE-6-O-SULFATASE"/>
    <property type="match status" value="1"/>
</dbReference>
<dbReference type="InterPro" id="IPR000917">
    <property type="entry name" value="Sulfatase_N"/>
</dbReference>
<dbReference type="InterPro" id="IPR052701">
    <property type="entry name" value="GAG_Ulvan_Degrading_Sulfatases"/>
</dbReference>
<name>A0A369QAG8_9BACT</name>
<reference evidence="5 6" key="1">
    <citation type="submission" date="2018-04" db="EMBL/GenBank/DDBJ databases">
        <title>Adhaeribacter sp. HMF7616 genome sequencing and assembly.</title>
        <authorList>
            <person name="Kang H."/>
            <person name="Kang J."/>
            <person name="Cha I."/>
            <person name="Kim H."/>
            <person name="Joh K."/>
        </authorList>
    </citation>
    <scope>NUCLEOTIDE SEQUENCE [LARGE SCALE GENOMIC DNA]</scope>
    <source>
        <strain evidence="5 6">HMF7616</strain>
    </source>
</reference>
<feature type="chain" id="PRO_5016835509" evidence="3">
    <location>
        <begin position="21"/>
        <end position="517"/>
    </location>
</feature>
<accession>A0A369QAG8</accession>
<dbReference type="Pfam" id="PF00884">
    <property type="entry name" value="Sulfatase"/>
    <property type="match status" value="1"/>
</dbReference>
<keyword evidence="3" id="KW-0732">Signal</keyword>
<evidence type="ECO:0000256" key="2">
    <source>
        <dbReference type="ARBA" id="ARBA00022801"/>
    </source>
</evidence>
<dbReference type="CDD" id="cd16143">
    <property type="entry name" value="ARS_like"/>
    <property type="match status" value="1"/>
</dbReference>
<evidence type="ECO:0000256" key="1">
    <source>
        <dbReference type="ARBA" id="ARBA00008779"/>
    </source>
</evidence>
<dbReference type="InterPro" id="IPR024607">
    <property type="entry name" value="Sulfatase_CS"/>
</dbReference>
<protein>
    <submittedName>
        <fullName evidence="5">Cerebroside-sulfatase</fullName>
        <ecNumber evidence="5">3.1.6.8</ecNumber>
    </submittedName>
</protein>
<keyword evidence="6" id="KW-1185">Reference proteome</keyword>
<dbReference type="RefSeq" id="WP_115371258.1">
    <property type="nucleotide sequence ID" value="NZ_QASA01000001.1"/>
</dbReference>
<comment type="caution">
    <text evidence="5">The sequence shown here is derived from an EMBL/GenBank/DDBJ whole genome shotgun (WGS) entry which is preliminary data.</text>
</comment>
<dbReference type="AlphaFoldDB" id="A0A369QAG8"/>
<dbReference type="SUPFAM" id="SSF53649">
    <property type="entry name" value="Alkaline phosphatase-like"/>
    <property type="match status" value="1"/>
</dbReference>
<feature type="signal peptide" evidence="3">
    <location>
        <begin position="1"/>
        <end position="20"/>
    </location>
</feature>
<dbReference type="PROSITE" id="PS00523">
    <property type="entry name" value="SULFATASE_1"/>
    <property type="match status" value="1"/>
</dbReference>
<proteinExistence type="inferred from homology"/>